<comment type="caution">
    <text evidence="2">The sequence shown here is derived from an EMBL/GenBank/DDBJ whole genome shotgun (WGS) entry which is preliminary data.</text>
</comment>
<protein>
    <submittedName>
        <fullName evidence="2">NUDIX domain-containing protein</fullName>
    </submittedName>
</protein>
<organism evidence="2 3">
    <name type="scientific">Candidatus Dojkabacteria bacterium</name>
    <dbReference type="NCBI Taxonomy" id="2099670"/>
    <lineage>
        <taxon>Bacteria</taxon>
        <taxon>Candidatus Dojkabacteria</taxon>
    </lineage>
</organism>
<dbReference type="GO" id="GO:0003824">
    <property type="term" value="F:catalytic activity"/>
    <property type="evidence" value="ECO:0007669"/>
    <property type="project" value="UniProtKB-ARBA"/>
</dbReference>
<dbReference type="SUPFAM" id="SSF55811">
    <property type="entry name" value="Nudix"/>
    <property type="match status" value="1"/>
</dbReference>
<sequence length="177" mass="20589">MSTTDPQQELLAEVDKENNVIGSIPRGEAHKSPDKIYRTIAVFVSRDDGKYLWQKRSETKDLYPGCWDFSVGGHVNYGQSYIDTAVRELKEELGLDINETELDFKGEILVKLPQSNEFFHVFSYKLKEEDNLKYEEEEISDTQWLTLEEVKQSIESGSVKWYPRPIQILNGLFFNKE</sequence>
<dbReference type="CDD" id="cd04692">
    <property type="entry name" value="NUDIX_Hydrolase"/>
    <property type="match status" value="1"/>
</dbReference>
<evidence type="ECO:0000313" key="2">
    <source>
        <dbReference type="EMBL" id="MCA9383570.1"/>
    </source>
</evidence>
<reference evidence="2" key="2">
    <citation type="journal article" date="2021" name="Microbiome">
        <title>Successional dynamics and alternative stable states in a saline activated sludge microbial community over 9 years.</title>
        <authorList>
            <person name="Wang Y."/>
            <person name="Ye J."/>
            <person name="Ju F."/>
            <person name="Liu L."/>
            <person name="Boyd J.A."/>
            <person name="Deng Y."/>
            <person name="Parks D.H."/>
            <person name="Jiang X."/>
            <person name="Yin X."/>
            <person name="Woodcroft B.J."/>
            <person name="Tyson G.W."/>
            <person name="Hugenholtz P."/>
            <person name="Polz M.F."/>
            <person name="Zhang T."/>
        </authorList>
    </citation>
    <scope>NUCLEOTIDE SEQUENCE</scope>
    <source>
        <strain evidence="2">HKST-UBA14</strain>
    </source>
</reference>
<proteinExistence type="predicted"/>
<dbReference type="EMBL" id="JAGQLK010000091">
    <property type="protein sequence ID" value="MCA9383570.1"/>
    <property type="molecule type" value="Genomic_DNA"/>
</dbReference>
<feature type="domain" description="Nudix hydrolase" evidence="1">
    <location>
        <begin position="35"/>
        <end position="167"/>
    </location>
</feature>
<dbReference type="PANTHER" id="PTHR10885:SF0">
    <property type="entry name" value="ISOPENTENYL-DIPHOSPHATE DELTA-ISOMERASE"/>
    <property type="match status" value="1"/>
</dbReference>
<reference evidence="2" key="1">
    <citation type="submission" date="2020-04" db="EMBL/GenBank/DDBJ databases">
        <authorList>
            <person name="Zhang T."/>
        </authorList>
    </citation>
    <scope>NUCLEOTIDE SEQUENCE</scope>
    <source>
        <strain evidence="2">HKST-UBA14</strain>
    </source>
</reference>
<gene>
    <name evidence="2" type="ORF">KC909_04335</name>
</gene>
<dbReference type="InterPro" id="IPR015797">
    <property type="entry name" value="NUDIX_hydrolase-like_dom_sf"/>
</dbReference>
<name>A0A955L636_9BACT</name>
<dbReference type="InterPro" id="IPR000086">
    <property type="entry name" value="NUDIX_hydrolase_dom"/>
</dbReference>
<accession>A0A955L636</accession>
<evidence type="ECO:0000259" key="1">
    <source>
        <dbReference type="PROSITE" id="PS51462"/>
    </source>
</evidence>
<evidence type="ECO:0000313" key="3">
    <source>
        <dbReference type="Proteomes" id="UP000783287"/>
    </source>
</evidence>
<dbReference type="Proteomes" id="UP000783287">
    <property type="component" value="Unassembled WGS sequence"/>
</dbReference>
<dbReference type="AlphaFoldDB" id="A0A955L636"/>
<dbReference type="Gene3D" id="3.90.79.10">
    <property type="entry name" value="Nucleoside Triphosphate Pyrophosphohydrolase"/>
    <property type="match status" value="1"/>
</dbReference>
<dbReference type="PANTHER" id="PTHR10885">
    <property type="entry name" value="ISOPENTENYL-DIPHOSPHATE DELTA-ISOMERASE"/>
    <property type="match status" value="1"/>
</dbReference>
<dbReference type="PROSITE" id="PS51462">
    <property type="entry name" value="NUDIX"/>
    <property type="match status" value="1"/>
</dbReference>
<dbReference type="Pfam" id="PF00293">
    <property type="entry name" value="NUDIX"/>
    <property type="match status" value="1"/>
</dbReference>